<dbReference type="PROSITE" id="PS50088">
    <property type="entry name" value="ANK_REPEAT"/>
    <property type="match status" value="3"/>
</dbReference>
<keyword evidence="7" id="KW-0528">Neurotoxin</keyword>
<keyword evidence="14" id="KW-1185">Reference proteome</keyword>
<comment type="caution">
    <text evidence="13">The sequence shown here is derived from an EMBL/GenBank/DDBJ whole genome shotgun (WGS) entry which is preliminary data.</text>
</comment>
<dbReference type="Proteomes" id="UP001497382">
    <property type="component" value="Unassembled WGS sequence"/>
</dbReference>
<proteinExistence type="predicted"/>
<evidence type="ECO:0000256" key="10">
    <source>
        <dbReference type="ARBA" id="ARBA00023043"/>
    </source>
</evidence>
<sequence>MVYSDFMTKYSKSSEIMVNLNNSKRLGFISEDILFENSERRHVNMFSHCLDRPVKMDLNEELLRSLNEYVTADKVNHIQELLEKGADPNAIDSIGNRPIHLAIMNSPENIVLVQELIAFGANLNAVNSYGSTPLTFSLEKRCYKITKILIERGVNLSFQCHRGWTFLIIASMLGDAWSVRTLLEHGANVNAYDCNNKTALMFAVEGNYLKVIKELLAYGANTVLPNNTKEMVLCTYLKRPYPNLDIVNELLLHCASFSGLDSDINMSYVKIMKICLRGEPPYHACVRTVIKIQMLISPYPRTVEDCWYDFANDCCAEIRYMKGYNVSECSTVATLLQRSLKGSKPKESELEALLPFMASNIFPIYSDILRAHLRKPFIRKKFMNTFMYAKKDGKKDEAILLNSDINVKLMSYLGDDDVTNFVLAAHVKIKSPERNCFSCLYPVGESYSWNDLTIS</sequence>
<feature type="repeat" description="ANK" evidence="12">
    <location>
        <begin position="195"/>
        <end position="227"/>
    </location>
</feature>
<dbReference type="Gene3D" id="1.25.40.20">
    <property type="entry name" value="Ankyrin repeat-containing domain"/>
    <property type="match status" value="1"/>
</dbReference>
<comment type="subcellular location">
    <subcellularLocation>
        <location evidence="2">Secreted</location>
    </subcellularLocation>
    <subcellularLocation>
        <location evidence="1">Target cell membrane</location>
    </subcellularLocation>
</comment>
<accession>A0AAV2AFU9</accession>
<dbReference type="GO" id="GO:0044231">
    <property type="term" value="C:host cell presynaptic membrane"/>
    <property type="evidence" value="ECO:0007669"/>
    <property type="project" value="UniProtKB-KW"/>
</dbReference>
<keyword evidence="3" id="KW-0268">Exocytosis</keyword>
<dbReference type="InterPro" id="IPR002110">
    <property type="entry name" value="Ankyrin_rpt"/>
</dbReference>
<reference evidence="13 14" key="1">
    <citation type="submission" date="2024-04" db="EMBL/GenBank/DDBJ databases">
        <authorList>
            <person name="Rising A."/>
            <person name="Reimegard J."/>
            <person name="Sonavane S."/>
            <person name="Akerstrom W."/>
            <person name="Nylinder S."/>
            <person name="Hedman E."/>
            <person name="Kallberg Y."/>
        </authorList>
    </citation>
    <scope>NUCLEOTIDE SEQUENCE [LARGE SCALE GENOMIC DNA]</scope>
</reference>
<dbReference type="GO" id="GO:0006887">
    <property type="term" value="P:exocytosis"/>
    <property type="evidence" value="ECO:0007669"/>
    <property type="project" value="UniProtKB-KW"/>
</dbReference>
<evidence type="ECO:0000256" key="6">
    <source>
        <dbReference type="ARBA" id="ARBA00022656"/>
    </source>
</evidence>
<dbReference type="GO" id="GO:0044218">
    <property type="term" value="C:other organism cell membrane"/>
    <property type="evidence" value="ECO:0007669"/>
    <property type="project" value="UniProtKB-KW"/>
</dbReference>
<dbReference type="Pfam" id="PF12796">
    <property type="entry name" value="Ank_2"/>
    <property type="match status" value="1"/>
</dbReference>
<dbReference type="GO" id="GO:0090729">
    <property type="term" value="F:toxin activity"/>
    <property type="evidence" value="ECO:0007669"/>
    <property type="project" value="UniProtKB-KW"/>
</dbReference>
<dbReference type="SMART" id="SM00248">
    <property type="entry name" value="ANK"/>
    <property type="match status" value="5"/>
</dbReference>
<evidence type="ECO:0000256" key="7">
    <source>
        <dbReference type="ARBA" id="ARBA00022699"/>
    </source>
</evidence>
<keyword evidence="9" id="KW-0638">Presynaptic neurotoxin</keyword>
<evidence type="ECO:0000256" key="1">
    <source>
        <dbReference type="ARBA" id="ARBA00004175"/>
    </source>
</evidence>
<dbReference type="Pfam" id="PF00023">
    <property type="entry name" value="Ank"/>
    <property type="match status" value="1"/>
</dbReference>
<name>A0AAV2AFU9_9ARAC</name>
<keyword evidence="8" id="KW-0677">Repeat</keyword>
<protein>
    <recommendedName>
        <fullName evidence="15">Ankyrin repeat protein</fullName>
    </recommendedName>
</protein>
<keyword evidence="11" id="KW-1053">Target membrane</keyword>
<evidence type="ECO:0000256" key="4">
    <source>
        <dbReference type="ARBA" id="ARBA00022525"/>
    </source>
</evidence>
<dbReference type="InterPro" id="IPR036770">
    <property type="entry name" value="Ankyrin_rpt-contain_sf"/>
</dbReference>
<gene>
    <name evidence="13" type="ORF">LARSCL_LOCUS12280</name>
</gene>
<evidence type="ECO:0000256" key="8">
    <source>
        <dbReference type="ARBA" id="ARBA00022737"/>
    </source>
</evidence>
<dbReference type="GO" id="GO:0005576">
    <property type="term" value="C:extracellular region"/>
    <property type="evidence" value="ECO:0007669"/>
    <property type="project" value="UniProtKB-SubCell"/>
</dbReference>
<dbReference type="AlphaFoldDB" id="A0AAV2AFU9"/>
<dbReference type="EMBL" id="CAXIEN010000160">
    <property type="protein sequence ID" value="CAL1282832.1"/>
    <property type="molecule type" value="Genomic_DNA"/>
</dbReference>
<evidence type="ECO:0000256" key="12">
    <source>
        <dbReference type="PROSITE-ProRule" id="PRU00023"/>
    </source>
</evidence>
<keyword evidence="10 12" id="KW-0040">ANK repeat</keyword>
<dbReference type="PANTHER" id="PTHR24171">
    <property type="entry name" value="ANKYRIN REPEAT DOMAIN-CONTAINING PROTEIN 39-RELATED"/>
    <property type="match status" value="1"/>
</dbReference>
<evidence type="ECO:0000313" key="13">
    <source>
        <dbReference type="EMBL" id="CAL1282832.1"/>
    </source>
</evidence>
<keyword evidence="11" id="KW-0472">Membrane</keyword>
<keyword evidence="5" id="KW-1052">Target cell membrane</keyword>
<feature type="repeat" description="ANK" evidence="12">
    <location>
        <begin position="162"/>
        <end position="194"/>
    </location>
</feature>
<evidence type="ECO:0000313" key="14">
    <source>
        <dbReference type="Proteomes" id="UP001497382"/>
    </source>
</evidence>
<evidence type="ECO:0000256" key="5">
    <source>
        <dbReference type="ARBA" id="ARBA00022537"/>
    </source>
</evidence>
<keyword evidence="4" id="KW-0964">Secreted</keyword>
<evidence type="ECO:0000256" key="3">
    <source>
        <dbReference type="ARBA" id="ARBA00022483"/>
    </source>
</evidence>
<evidence type="ECO:0000256" key="11">
    <source>
        <dbReference type="ARBA" id="ARBA00023298"/>
    </source>
</evidence>
<feature type="repeat" description="ANK" evidence="12">
    <location>
        <begin position="94"/>
        <end position="128"/>
    </location>
</feature>
<organism evidence="13 14">
    <name type="scientific">Larinioides sclopetarius</name>
    <dbReference type="NCBI Taxonomy" id="280406"/>
    <lineage>
        <taxon>Eukaryota</taxon>
        <taxon>Metazoa</taxon>
        <taxon>Ecdysozoa</taxon>
        <taxon>Arthropoda</taxon>
        <taxon>Chelicerata</taxon>
        <taxon>Arachnida</taxon>
        <taxon>Araneae</taxon>
        <taxon>Araneomorphae</taxon>
        <taxon>Entelegynae</taxon>
        <taxon>Araneoidea</taxon>
        <taxon>Araneidae</taxon>
        <taxon>Larinioides</taxon>
    </lineage>
</organism>
<keyword evidence="6" id="KW-0800">Toxin</keyword>
<dbReference type="PROSITE" id="PS50297">
    <property type="entry name" value="ANK_REP_REGION"/>
    <property type="match status" value="3"/>
</dbReference>
<evidence type="ECO:0000256" key="2">
    <source>
        <dbReference type="ARBA" id="ARBA00004613"/>
    </source>
</evidence>
<evidence type="ECO:0000256" key="9">
    <source>
        <dbReference type="ARBA" id="ARBA00023028"/>
    </source>
</evidence>
<dbReference type="SUPFAM" id="SSF48403">
    <property type="entry name" value="Ankyrin repeat"/>
    <property type="match status" value="1"/>
</dbReference>
<evidence type="ECO:0008006" key="15">
    <source>
        <dbReference type="Google" id="ProtNLM"/>
    </source>
</evidence>